<gene>
    <name evidence="9" type="ORF">DM01DRAFT_1331224</name>
</gene>
<evidence type="ECO:0000256" key="3">
    <source>
        <dbReference type="ARBA" id="ARBA00023155"/>
    </source>
</evidence>
<organism evidence="9 10">
    <name type="scientific">Hesseltinella vesiculosa</name>
    <dbReference type="NCBI Taxonomy" id="101127"/>
    <lineage>
        <taxon>Eukaryota</taxon>
        <taxon>Fungi</taxon>
        <taxon>Fungi incertae sedis</taxon>
        <taxon>Mucoromycota</taxon>
        <taxon>Mucoromycotina</taxon>
        <taxon>Mucoromycetes</taxon>
        <taxon>Mucorales</taxon>
        <taxon>Cunninghamellaceae</taxon>
        <taxon>Hesseltinella</taxon>
    </lineage>
</organism>
<evidence type="ECO:0000256" key="1">
    <source>
        <dbReference type="ARBA" id="ARBA00004123"/>
    </source>
</evidence>
<dbReference type="PANTHER" id="PTHR24324">
    <property type="entry name" value="HOMEOBOX PROTEIN HHEX"/>
    <property type="match status" value="1"/>
</dbReference>
<dbReference type="STRING" id="101127.A0A1X2GYH7"/>
<dbReference type="PROSITE" id="PS50071">
    <property type="entry name" value="HOMEOBOX_2"/>
    <property type="match status" value="1"/>
</dbReference>
<dbReference type="AlphaFoldDB" id="A0A1X2GYH7"/>
<comment type="caution">
    <text evidence="9">The sequence shown here is derived from an EMBL/GenBank/DDBJ whole genome shotgun (WGS) entry which is preliminary data.</text>
</comment>
<dbReference type="EMBL" id="MCGT01000001">
    <property type="protein sequence ID" value="ORX63149.1"/>
    <property type="molecule type" value="Genomic_DNA"/>
</dbReference>
<keyword evidence="4 5" id="KW-0539">Nucleus</keyword>
<feature type="region of interest" description="Disordered" evidence="7">
    <location>
        <begin position="1"/>
        <end position="60"/>
    </location>
</feature>
<dbReference type="Gene3D" id="1.10.10.60">
    <property type="entry name" value="Homeodomain-like"/>
    <property type="match status" value="1"/>
</dbReference>
<evidence type="ECO:0000256" key="4">
    <source>
        <dbReference type="ARBA" id="ARBA00023242"/>
    </source>
</evidence>
<feature type="compositionally biased region" description="Low complexity" evidence="7">
    <location>
        <begin position="22"/>
        <end position="38"/>
    </location>
</feature>
<evidence type="ECO:0000256" key="6">
    <source>
        <dbReference type="RuleBase" id="RU000682"/>
    </source>
</evidence>
<feature type="domain" description="Homeobox" evidence="8">
    <location>
        <begin position="127"/>
        <end position="187"/>
    </location>
</feature>
<dbReference type="Proteomes" id="UP000242146">
    <property type="component" value="Unassembled WGS sequence"/>
</dbReference>
<proteinExistence type="predicted"/>
<dbReference type="InterPro" id="IPR009057">
    <property type="entry name" value="Homeodomain-like_sf"/>
</dbReference>
<evidence type="ECO:0000313" key="9">
    <source>
        <dbReference type="EMBL" id="ORX63149.1"/>
    </source>
</evidence>
<keyword evidence="2 5" id="KW-0238">DNA-binding</keyword>
<accession>A0A1X2GYH7</accession>
<feature type="DNA-binding region" description="Homeobox" evidence="5">
    <location>
        <begin position="129"/>
        <end position="188"/>
    </location>
</feature>
<dbReference type="InterPro" id="IPR001356">
    <property type="entry name" value="HD"/>
</dbReference>
<evidence type="ECO:0000313" key="10">
    <source>
        <dbReference type="Proteomes" id="UP000242146"/>
    </source>
</evidence>
<keyword evidence="3 5" id="KW-0371">Homeobox</keyword>
<evidence type="ECO:0000259" key="8">
    <source>
        <dbReference type="PROSITE" id="PS50071"/>
    </source>
</evidence>
<dbReference type="PANTHER" id="PTHR24324:SF5">
    <property type="entry name" value="HEMATOPOIETICALLY-EXPRESSED HOMEOBOX PROTEIN HHEX"/>
    <property type="match status" value="1"/>
</dbReference>
<dbReference type="SUPFAM" id="SSF46689">
    <property type="entry name" value="Homeodomain-like"/>
    <property type="match status" value="1"/>
</dbReference>
<dbReference type="GO" id="GO:0006357">
    <property type="term" value="P:regulation of transcription by RNA polymerase II"/>
    <property type="evidence" value="ECO:0007669"/>
    <property type="project" value="TreeGrafter"/>
</dbReference>
<dbReference type="OrthoDB" id="6159439at2759"/>
<reference evidence="9 10" key="1">
    <citation type="submission" date="2016-07" db="EMBL/GenBank/DDBJ databases">
        <title>Pervasive Adenine N6-methylation of Active Genes in Fungi.</title>
        <authorList>
            <consortium name="DOE Joint Genome Institute"/>
            <person name="Mondo S.J."/>
            <person name="Dannebaum R.O."/>
            <person name="Kuo R.C."/>
            <person name="Labutti K."/>
            <person name="Haridas S."/>
            <person name="Kuo A."/>
            <person name="Salamov A."/>
            <person name="Ahrendt S.R."/>
            <person name="Lipzen A."/>
            <person name="Sullivan W."/>
            <person name="Andreopoulos W.B."/>
            <person name="Clum A."/>
            <person name="Lindquist E."/>
            <person name="Daum C."/>
            <person name="Ramamoorthy G.K."/>
            <person name="Gryganskyi A."/>
            <person name="Culley D."/>
            <person name="Magnuson J.K."/>
            <person name="James T.Y."/>
            <person name="O'Malley M.A."/>
            <person name="Stajich J.E."/>
            <person name="Spatafora J.W."/>
            <person name="Visel A."/>
            <person name="Grigoriev I.V."/>
        </authorList>
    </citation>
    <scope>NUCLEOTIDE SEQUENCE [LARGE SCALE GENOMIC DNA]</scope>
    <source>
        <strain evidence="9 10">NRRL 3301</strain>
    </source>
</reference>
<dbReference type="GO" id="GO:0030154">
    <property type="term" value="P:cell differentiation"/>
    <property type="evidence" value="ECO:0007669"/>
    <property type="project" value="TreeGrafter"/>
</dbReference>
<comment type="subcellular location">
    <subcellularLocation>
        <location evidence="1 5 6">Nucleus</location>
    </subcellularLocation>
</comment>
<sequence length="194" mass="22272">MLSVKHMLNQPASGILCKDEPLTPSSSSSTSDSAPRRSPVLDIANLVSPSSDEEEEEDVHGAQPAILRMAPVLTPEPCWHYPKVDRPAKPSPLPRLALFTSTWHDTDPFQTWQLSLTNELDMEACQRLIKAKRRRANRHQLQVLNQVFQRTFFPSTQLREQLGRQLGMSPRTVQIWFQNRRQALRTKERQQQVL</sequence>
<evidence type="ECO:0000256" key="5">
    <source>
        <dbReference type="PROSITE-ProRule" id="PRU00108"/>
    </source>
</evidence>
<dbReference type="SMART" id="SM00389">
    <property type="entry name" value="HOX"/>
    <property type="match status" value="1"/>
</dbReference>
<keyword evidence="10" id="KW-1185">Reference proteome</keyword>
<dbReference type="GO" id="GO:0005634">
    <property type="term" value="C:nucleus"/>
    <property type="evidence" value="ECO:0007669"/>
    <property type="project" value="UniProtKB-SubCell"/>
</dbReference>
<dbReference type="CDD" id="cd00086">
    <property type="entry name" value="homeodomain"/>
    <property type="match status" value="1"/>
</dbReference>
<evidence type="ECO:0000256" key="7">
    <source>
        <dbReference type="SAM" id="MobiDB-lite"/>
    </source>
</evidence>
<dbReference type="InterPro" id="IPR051000">
    <property type="entry name" value="Homeobox_DNA-bind_prot"/>
</dbReference>
<name>A0A1X2GYH7_9FUNG</name>
<dbReference type="GO" id="GO:0000978">
    <property type="term" value="F:RNA polymerase II cis-regulatory region sequence-specific DNA binding"/>
    <property type="evidence" value="ECO:0007669"/>
    <property type="project" value="TreeGrafter"/>
</dbReference>
<protein>
    <recommendedName>
        <fullName evidence="8">Homeobox domain-containing protein</fullName>
    </recommendedName>
</protein>
<evidence type="ECO:0000256" key="2">
    <source>
        <dbReference type="ARBA" id="ARBA00023125"/>
    </source>
</evidence>
<dbReference type="Pfam" id="PF00046">
    <property type="entry name" value="Homeodomain"/>
    <property type="match status" value="1"/>
</dbReference>